<dbReference type="GO" id="GO:0140662">
    <property type="term" value="F:ATP-dependent protein folding chaperone"/>
    <property type="evidence" value="ECO:0007669"/>
    <property type="project" value="InterPro"/>
</dbReference>
<dbReference type="KEGG" id="acad:UA74_28060"/>
<gene>
    <name evidence="9" type="ORF">UA74_28060</name>
</gene>
<evidence type="ECO:0000256" key="6">
    <source>
        <dbReference type="RuleBase" id="RU003322"/>
    </source>
</evidence>
<evidence type="ECO:0000256" key="1">
    <source>
        <dbReference type="ARBA" id="ARBA00007381"/>
    </source>
</evidence>
<dbReference type="PRINTS" id="PR00301">
    <property type="entry name" value="HEATSHOCK70"/>
</dbReference>
<evidence type="ECO:0000256" key="7">
    <source>
        <dbReference type="SAM" id="MobiDB-lite"/>
    </source>
</evidence>
<protein>
    <submittedName>
        <fullName evidence="9">Type VII secretion-associated protein</fullName>
    </submittedName>
</protein>
<organism evidence="9 10">
    <name type="scientific">Actinoalloteichus fjordicus</name>
    <dbReference type="NCBI Taxonomy" id="1612552"/>
    <lineage>
        <taxon>Bacteria</taxon>
        <taxon>Bacillati</taxon>
        <taxon>Actinomycetota</taxon>
        <taxon>Actinomycetes</taxon>
        <taxon>Pseudonocardiales</taxon>
        <taxon>Pseudonocardiaceae</taxon>
        <taxon>Actinoalloteichus</taxon>
    </lineage>
</organism>
<dbReference type="PROSITE" id="PS00329">
    <property type="entry name" value="HSP70_2"/>
    <property type="match status" value="1"/>
</dbReference>
<evidence type="ECO:0000313" key="9">
    <source>
        <dbReference type="EMBL" id="APU17613.1"/>
    </source>
</evidence>
<feature type="region of interest" description="Disordered" evidence="7">
    <location>
        <begin position="478"/>
        <end position="498"/>
    </location>
</feature>
<keyword evidence="5" id="KW-0143">Chaperone</keyword>
<dbReference type="Proteomes" id="UP000185511">
    <property type="component" value="Chromosome"/>
</dbReference>
<dbReference type="SUPFAM" id="SSF53067">
    <property type="entry name" value="Actin-like ATPase domain"/>
    <property type="match status" value="2"/>
</dbReference>
<dbReference type="AlphaFoldDB" id="A0AAC9LGS7"/>
<dbReference type="InterPro" id="IPR018181">
    <property type="entry name" value="Heat_shock_70_CS"/>
</dbReference>
<evidence type="ECO:0000256" key="5">
    <source>
        <dbReference type="ARBA" id="ARBA00023186"/>
    </source>
</evidence>
<sequence>MPGDDRAETFVSLHVAVDFGTSSTCVVLSVDGREPQVVVVDGQPLVPSAVFAAVDGTLFVGREAERQAGIDPSRYEPHPKRRIDEGELLLGSTVLAVLDVVHEVLTRAVAEARRLADGAPVDLLVLTHPADWGAMRTRVLRQAAHGLGREFILIEEPAAAAVFHAGTRAGSTVGAGPLAVLDLGGGTVDASVVRSRGAGFEVLANKGIPDYGGADIDQALLEHLGIEVGSHDPAAWQLLVAGRELADRRRRRVLHQDVRGAKETLSRHTFTDVPMPHPFPDAHVTRVDLERLIQPAVTRAVDLVTATTQDAGLRTRDLAGVFLVGGSSRIPLVARLVHERIGIVPTTLDQPETVVARGALRAAALDPERTSGLPAPRQGPPPRIGGPVVRTGPPTPPGLPAPSVSGVPGVPQPLPTPGLSPTPGSVGPTPPADHRNRPAASAGPGDATSLRRWALPVTLGVVLLAGIVAVLAFLSGDRKGDPGTALTGGEVGGDTVDGDAVGEGVEIAQYDYRFLAPAGWEQSGGDAQRRSVQIRPVDSTPDTDLIVVEEWLLDYDSDADRERAVGEVRRNYDAASAEVSGLDETAEFAGREVIHYRQQLSTAEVDWYVYFDGEVQVNVGCQHTEAGATAVAQACEQVVASLAVTR</sequence>
<feature type="transmembrane region" description="Helical" evidence="8">
    <location>
        <begin position="453"/>
        <end position="474"/>
    </location>
</feature>
<keyword evidence="8" id="KW-0812">Transmembrane</keyword>
<keyword evidence="4" id="KW-0346">Stress response</keyword>
<accession>A0AAC9LGS7</accession>
<evidence type="ECO:0000256" key="2">
    <source>
        <dbReference type="ARBA" id="ARBA00022741"/>
    </source>
</evidence>
<evidence type="ECO:0000313" key="10">
    <source>
        <dbReference type="Proteomes" id="UP000185511"/>
    </source>
</evidence>
<feature type="region of interest" description="Disordered" evidence="7">
    <location>
        <begin position="365"/>
        <end position="447"/>
    </location>
</feature>
<evidence type="ECO:0000256" key="4">
    <source>
        <dbReference type="ARBA" id="ARBA00023016"/>
    </source>
</evidence>
<keyword evidence="10" id="KW-1185">Reference proteome</keyword>
<name>A0AAC9LGS7_9PSEU</name>
<dbReference type="PANTHER" id="PTHR19375">
    <property type="entry name" value="HEAT SHOCK PROTEIN 70KDA"/>
    <property type="match status" value="1"/>
</dbReference>
<dbReference type="InterPro" id="IPR023840">
    <property type="entry name" value="T7SS_Rv3446c"/>
</dbReference>
<dbReference type="Gene3D" id="3.30.420.40">
    <property type="match status" value="2"/>
</dbReference>
<reference evidence="10" key="1">
    <citation type="submission" date="2016-06" db="EMBL/GenBank/DDBJ databases">
        <title>Complete genome sequence of Actinoalloteichus fjordicus DSM 46855 (=ADI127-17), type strain of the new species Actinoalloteichus fjordicus.</title>
        <authorList>
            <person name="Ruckert C."/>
            <person name="Nouioui I."/>
            <person name="Willmese J."/>
            <person name="van Wezel G."/>
            <person name="Klenk H.-P."/>
            <person name="Kalinowski J."/>
            <person name="Zotchev S.B."/>
        </authorList>
    </citation>
    <scope>NUCLEOTIDE SEQUENCE [LARGE SCALE GENOMIC DNA]</scope>
    <source>
        <strain evidence="10">ADI127-7</strain>
    </source>
</reference>
<dbReference type="Pfam" id="PF00012">
    <property type="entry name" value="HSP70"/>
    <property type="match status" value="1"/>
</dbReference>
<dbReference type="EMBL" id="CP016076">
    <property type="protein sequence ID" value="APU17613.1"/>
    <property type="molecule type" value="Genomic_DNA"/>
</dbReference>
<proteinExistence type="inferred from homology"/>
<keyword evidence="8" id="KW-0472">Membrane</keyword>
<dbReference type="InterPro" id="IPR043129">
    <property type="entry name" value="ATPase_NBD"/>
</dbReference>
<evidence type="ECO:0000256" key="8">
    <source>
        <dbReference type="SAM" id="Phobius"/>
    </source>
</evidence>
<feature type="compositionally biased region" description="Pro residues" evidence="7">
    <location>
        <begin position="410"/>
        <end position="420"/>
    </location>
</feature>
<dbReference type="Gene3D" id="3.90.640.10">
    <property type="entry name" value="Actin, Chain A, domain 4"/>
    <property type="match status" value="1"/>
</dbReference>
<keyword evidence="8" id="KW-1133">Transmembrane helix</keyword>
<keyword evidence="3 6" id="KW-0067">ATP-binding</keyword>
<dbReference type="InterPro" id="IPR013126">
    <property type="entry name" value="Hsp_70_fam"/>
</dbReference>
<dbReference type="PROSITE" id="PS01036">
    <property type="entry name" value="HSP70_3"/>
    <property type="match status" value="1"/>
</dbReference>
<dbReference type="NCBIfam" id="TIGR03931">
    <property type="entry name" value="T7SS_Rv3446c"/>
    <property type="match status" value="1"/>
</dbReference>
<comment type="similarity">
    <text evidence="1 6">Belongs to the heat shock protein 70 family.</text>
</comment>
<dbReference type="GO" id="GO:0005524">
    <property type="term" value="F:ATP binding"/>
    <property type="evidence" value="ECO:0007669"/>
    <property type="project" value="UniProtKB-KW"/>
</dbReference>
<keyword evidence="2 6" id="KW-0547">Nucleotide-binding</keyword>
<evidence type="ECO:0000256" key="3">
    <source>
        <dbReference type="ARBA" id="ARBA00022840"/>
    </source>
</evidence>